<dbReference type="AlphaFoldDB" id="A0AA35SC96"/>
<organism evidence="13 14">
    <name type="scientific">Geodia barretti</name>
    <name type="common">Barrett's horny sponge</name>
    <dbReference type="NCBI Taxonomy" id="519541"/>
    <lineage>
        <taxon>Eukaryota</taxon>
        <taxon>Metazoa</taxon>
        <taxon>Porifera</taxon>
        <taxon>Demospongiae</taxon>
        <taxon>Heteroscleromorpha</taxon>
        <taxon>Tetractinellida</taxon>
        <taxon>Astrophorina</taxon>
        <taxon>Geodiidae</taxon>
        <taxon>Geodia</taxon>
    </lineage>
</organism>
<dbReference type="SUPFAM" id="SSF53784">
    <property type="entry name" value="Phosphofructokinase"/>
    <property type="match status" value="1"/>
</dbReference>
<dbReference type="PROSITE" id="PS00433">
    <property type="entry name" value="PHOSPHOFRUCTOKINASE"/>
    <property type="match status" value="1"/>
</dbReference>
<feature type="domain" description="Phosphofructokinase" evidence="12">
    <location>
        <begin position="6"/>
        <end position="279"/>
    </location>
</feature>
<evidence type="ECO:0000256" key="8">
    <source>
        <dbReference type="ARBA" id="ARBA00022777"/>
    </source>
</evidence>
<dbReference type="HAMAP" id="MF_01976">
    <property type="entry name" value="Phosphofructokinase_III"/>
    <property type="match status" value="1"/>
</dbReference>
<dbReference type="InterPro" id="IPR022953">
    <property type="entry name" value="ATP_PFK"/>
</dbReference>
<dbReference type="PRINTS" id="PR00476">
    <property type="entry name" value="PHFRCTKINASE"/>
</dbReference>
<dbReference type="NCBIfam" id="NF002872">
    <property type="entry name" value="PRK03202.1"/>
    <property type="match status" value="1"/>
</dbReference>
<dbReference type="EMBL" id="CASHTH010002215">
    <property type="protein sequence ID" value="CAI8026467.1"/>
    <property type="molecule type" value="Genomic_DNA"/>
</dbReference>
<dbReference type="InterPro" id="IPR035966">
    <property type="entry name" value="PKF_sf"/>
</dbReference>
<dbReference type="EC" id="2.7.1.11" evidence="4"/>
<proteinExistence type="inferred from homology"/>
<keyword evidence="14" id="KW-1185">Reference proteome</keyword>
<dbReference type="InterPro" id="IPR012829">
    <property type="entry name" value="Phosphofructokinase_III"/>
</dbReference>
<keyword evidence="6" id="KW-0808">Transferase</keyword>
<evidence type="ECO:0000313" key="13">
    <source>
        <dbReference type="EMBL" id="CAI8026467.1"/>
    </source>
</evidence>
<protein>
    <recommendedName>
        <fullName evidence="4">6-phosphofructokinase</fullName>
        <ecNumber evidence="4">2.7.1.11</ecNumber>
    </recommendedName>
</protein>
<name>A0AA35SC96_GEOBA</name>
<evidence type="ECO:0000256" key="2">
    <source>
        <dbReference type="ARBA" id="ARBA00004496"/>
    </source>
</evidence>
<evidence type="ECO:0000256" key="1">
    <source>
        <dbReference type="ARBA" id="ARBA00001946"/>
    </source>
</evidence>
<dbReference type="Gene3D" id="3.40.50.450">
    <property type="match status" value="1"/>
</dbReference>
<dbReference type="GO" id="GO:0070095">
    <property type="term" value="F:fructose-6-phosphate binding"/>
    <property type="evidence" value="ECO:0007669"/>
    <property type="project" value="TreeGrafter"/>
</dbReference>
<evidence type="ECO:0000256" key="10">
    <source>
        <dbReference type="ARBA" id="ARBA00023152"/>
    </source>
</evidence>
<evidence type="ECO:0000256" key="11">
    <source>
        <dbReference type="ARBA" id="ARBA00048070"/>
    </source>
</evidence>
<evidence type="ECO:0000256" key="7">
    <source>
        <dbReference type="ARBA" id="ARBA00022723"/>
    </source>
</evidence>
<keyword evidence="7" id="KW-0479">Metal-binding</keyword>
<evidence type="ECO:0000256" key="3">
    <source>
        <dbReference type="ARBA" id="ARBA00004679"/>
    </source>
</evidence>
<evidence type="ECO:0000256" key="9">
    <source>
        <dbReference type="ARBA" id="ARBA00022842"/>
    </source>
</evidence>
<gene>
    <name evidence="13" type="ORF">GBAR_LOCUS15206</name>
</gene>
<sequence length="323" mass="34943">MAEKTIGILTGGGDCPGLNAVIRAVVRKGITAYRYRFRGILKGWKGMMECDWEPLGLEEISGILPKGGTILGTSRTNPFKEEDGGEIVVDNMRRMKLDALVAIGGEDTLGVANKLASMSVPIVGVPKTIDNDLNGTDYTFGFDTAVNIVTEAIDRIHTTAESHNRVMVIEVMGRHSGWIALHAGLAGGADMILIPEQKYTIQEIVSTIRKRHERGKDFSIVVVAEGAQLVSEEGEENKYEGTSYETRVTVLGHLQRGGTPTAFDRVLGTRFGIAAIDLVHAGDFGKMVSLQGNEIVAIPLAEAVNQLKLVDQELYDLATVFFG</sequence>
<comment type="subcellular location">
    <subcellularLocation>
        <location evidence="2">Cytoplasm</location>
    </subcellularLocation>
</comment>
<keyword evidence="8" id="KW-0418">Kinase</keyword>
<dbReference type="InterPro" id="IPR000023">
    <property type="entry name" value="Phosphofructokinase_dom"/>
</dbReference>
<dbReference type="GO" id="GO:0030388">
    <property type="term" value="P:fructose 1,6-bisphosphate metabolic process"/>
    <property type="evidence" value="ECO:0007669"/>
    <property type="project" value="TreeGrafter"/>
</dbReference>
<dbReference type="Gene3D" id="3.40.50.460">
    <property type="entry name" value="Phosphofructokinase domain"/>
    <property type="match status" value="1"/>
</dbReference>
<dbReference type="InterPro" id="IPR012003">
    <property type="entry name" value="ATP_PFK_prok-type"/>
</dbReference>
<evidence type="ECO:0000256" key="5">
    <source>
        <dbReference type="ARBA" id="ARBA00022490"/>
    </source>
</evidence>
<comment type="pathway">
    <text evidence="3">Carbohydrate degradation; glycolysis; D-glyceraldehyde 3-phosphate and glycerone phosphate from D-glucose: step 3/4.</text>
</comment>
<keyword evidence="10" id="KW-0324">Glycolysis</keyword>
<dbReference type="PANTHER" id="PTHR13697:SF52">
    <property type="entry name" value="ATP-DEPENDENT 6-PHOSPHOFRUCTOKINASE 3"/>
    <property type="match status" value="1"/>
</dbReference>
<dbReference type="InterPro" id="IPR015912">
    <property type="entry name" value="Phosphofructokinase_CS"/>
</dbReference>
<dbReference type="GO" id="GO:0042802">
    <property type="term" value="F:identical protein binding"/>
    <property type="evidence" value="ECO:0007669"/>
    <property type="project" value="TreeGrafter"/>
</dbReference>
<evidence type="ECO:0000313" key="14">
    <source>
        <dbReference type="Proteomes" id="UP001174909"/>
    </source>
</evidence>
<keyword evidence="9" id="KW-0460">Magnesium</keyword>
<dbReference type="GO" id="GO:0016208">
    <property type="term" value="F:AMP binding"/>
    <property type="evidence" value="ECO:0007669"/>
    <property type="project" value="TreeGrafter"/>
</dbReference>
<comment type="caution">
    <text evidence="13">The sequence shown here is derived from an EMBL/GenBank/DDBJ whole genome shotgun (WGS) entry which is preliminary data.</text>
</comment>
<dbReference type="GO" id="GO:0046872">
    <property type="term" value="F:metal ion binding"/>
    <property type="evidence" value="ECO:0007669"/>
    <property type="project" value="UniProtKB-KW"/>
</dbReference>
<evidence type="ECO:0000259" key="12">
    <source>
        <dbReference type="Pfam" id="PF00365"/>
    </source>
</evidence>
<dbReference type="Proteomes" id="UP001174909">
    <property type="component" value="Unassembled WGS sequence"/>
</dbReference>
<dbReference type="PIRSF" id="PIRSF000532">
    <property type="entry name" value="ATP_PFK_prok"/>
    <property type="match status" value="1"/>
</dbReference>
<dbReference type="PANTHER" id="PTHR13697">
    <property type="entry name" value="PHOSPHOFRUCTOKINASE"/>
    <property type="match status" value="1"/>
</dbReference>
<dbReference type="GO" id="GO:0006002">
    <property type="term" value="P:fructose 6-phosphate metabolic process"/>
    <property type="evidence" value="ECO:0007669"/>
    <property type="project" value="InterPro"/>
</dbReference>
<dbReference type="GO" id="GO:0047334">
    <property type="term" value="F:diphosphate-fructose-6-phosphate 1-phosphotransferase activity"/>
    <property type="evidence" value="ECO:0007669"/>
    <property type="project" value="InterPro"/>
</dbReference>
<dbReference type="GO" id="GO:0005524">
    <property type="term" value="F:ATP binding"/>
    <property type="evidence" value="ECO:0007669"/>
    <property type="project" value="InterPro"/>
</dbReference>
<reference evidence="13" key="1">
    <citation type="submission" date="2023-03" db="EMBL/GenBank/DDBJ databases">
        <authorList>
            <person name="Steffen K."/>
            <person name="Cardenas P."/>
        </authorList>
    </citation>
    <scope>NUCLEOTIDE SEQUENCE</scope>
</reference>
<dbReference type="GO" id="GO:0003872">
    <property type="term" value="F:6-phosphofructokinase activity"/>
    <property type="evidence" value="ECO:0007669"/>
    <property type="project" value="UniProtKB-EC"/>
</dbReference>
<dbReference type="Pfam" id="PF00365">
    <property type="entry name" value="PFK"/>
    <property type="match status" value="1"/>
</dbReference>
<dbReference type="GO" id="GO:0061621">
    <property type="term" value="P:canonical glycolysis"/>
    <property type="evidence" value="ECO:0007669"/>
    <property type="project" value="TreeGrafter"/>
</dbReference>
<comment type="cofactor">
    <cofactor evidence="1">
        <name>Mg(2+)</name>
        <dbReference type="ChEBI" id="CHEBI:18420"/>
    </cofactor>
</comment>
<dbReference type="FunFam" id="3.40.50.460:FF:000002">
    <property type="entry name" value="ATP-dependent 6-phosphofructokinase"/>
    <property type="match status" value="1"/>
</dbReference>
<dbReference type="GO" id="GO:0005945">
    <property type="term" value="C:6-phosphofructokinase complex"/>
    <property type="evidence" value="ECO:0007669"/>
    <property type="project" value="TreeGrafter"/>
</dbReference>
<dbReference type="GO" id="GO:0048029">
    <property type="term" value="F:monosaccharide binding"/>
    <property type="evidence" value="ECO:0007669"/>
    <property type="project" value="TreeGrafter"/>
</dbReference>
<evidence type="ECO:0000256" key="6">
    <source>
        <dbReference type="ARBA" id="ARBA00022679"/>
    </source>
</evidence>
<comment type="catalytic activity">
    <reaction evidence="11">
        <text>beta-D-fructose 6-phosphate + ATP = beta-D-fructose 1,6-bisphosphate + ADP + H(+)</text>
        <dbReference type="Rhea" id="RHEA:16109"/>
        <dbReference type="ChEBI" id="CHEBI:15378"/>
        <dbReference type="ChEBI" id="CHEBI:30616"/>
        <dbReference type="ChEBI" id="CHEBI:32966"/>
        <dbReference type="ChEBI" id="CHEBI:57634"/>
        <dbReference type="ChEBI" id="CHEBI:456216"/>
        <dbReference type="EC" id="2.7.1.11"/>
    </reaction>
</comment>
<accession>A0AA35SC96</accession>
<keyword evidence="5" id="KW-0963">Cytoplasm</keyword>
<evidence type="ECO:0000256" key="4">
    <source>
        <dbReference type="ARBA" id="ARBA00012055"/>
    </source>
</evidence>